<dbReference type="AlphaFoldDB" id="A0AAV7SXM4"/>
<organism evidence="1 2">
    <name type="scientific">Pleurodeles waltl</name>
    <name type="common">Iberian ribbed newt</name>
    <dbReference type="NCBI Taxonomy" id="8319"/>
    <lineage>
        <taxon>Eukaryota</taxon>
        <taxon>Metazoa</taxon>
        <taxon>Chordata</taxon>
        <taxon>Craniata</taxon>
        <taxon>Vertebrata</taxon>
        <taxon>Euteleostomi</taxon>
        <taxon>Amphibia</taxon>
        <taxon>Batrachia</taxon>
        <taxon>Caudata</taxon>
        <taxon>Salamandroidea</taxon>
        <taxon>Salamandridae</taxon>
        <taxon>Pleurodelinae</taxon>
        <taxon>Pleurodeles</taxon>
    </lineage>
</organism>
<evidence type="ECO:0000313" key="2">
    <source>
        <dbReference type="Proteomes" id="UP001066276"/>
    </source>
</evidence>
<name>A0AAV7SXM4_PLEWA</name>
<proteinExistence type="predicted"/>
<dbReference type="EMBL" id="JANPWB010000007">
    <property type="protein sequence ID" value="KAJ1168967.1"/>
    <property type="molecule type" value="Genomic_DNA"/>
</dbReference>
<gene>
    <name evidence="1" type="ORF">NDU88_000879</name>
</gene>
<keyword evidence="2" id="KW-1185">Reference proteome</keyword>
<evidence type="ECO:0000313" key="1">
    <source>
        <dbReference type="EMBL" id="KAJ1168967.1"/>
    </source>
</evidence>
<reference evidence="1" key="1">
    <citation type="journal article" date="2022" name="bioRxiv">
        <title>Sequencing and chromosome-scale assembly of the giantPleurodeles waltlgenome.</title>
        <authorList>
            <person name="Brown T."/>
            <person name="Elewa A."/>
            <person name="Iarovenko S."/>
            <person name="Subramanian E."/>
            <person name="Araus A.J."/>
            <person name="Petzold A."/>
            <person name="Susuki M."/>
            <person name="Suzuki K.-i.T."/>
            <person name="Hayashi T."/>
            <person name="Toyoda A."/>
            <person name="Oliveira C."/>
            <person name="Osipova E."/>
            <person name="Leigh N.D."/>
            <person name="Simon A."/>
            <person name="Yun M.H."/>
        </authorList>
    </citation>
    <scope>NUCLEOTIDE SEQUENCE</scope>
    <source>
        <strain evidence="1">20211129_DDA</strain>
        <tissue evidence="1">Liver</tissue>
    </source>
</reference>
<comment type="caution">
    <text evidence="1">The sequence shown here is derived from an EMBL/GenBank/DDBJ whole genome shotgun (WGS) entry which is preliminary data.</text>
</comment>
<protein>
    <submittedName>
        <fullName evidence="1">Uncharacterized protein</fullName>
    </submittedName>
</protein>
<dbReference type="Proteomes" id="UP001066276">
    <property type="component" value="Chromosome 4_1"/>
</dbReference>
<sequence>MRDAAISNAQKRARQSVLDICIAQTTQEYTRTPTPTVHRRLELAKMELNLLYTSQAEYALQRLKGHHYEHSEKAGRLLAAQLRQREAVLAIPALRNPDGSFITHPQAIAEEFGNFYRTLYTPKTTDDIGRLEAFLDRANIPCLSDEGRALLEGICFVKIGVLEKTSFKAEKALSASGDHKKGSPFFLDPSTSMHDTFCEGSVFSFVATIAN</sequence>
<accession>A0AAV7SXM4</accession>